<comment type="caution">
    <text evidence="2">The sequence shown here is derived from an EMBL/GenBank/DDBJ whole genome shotgun (WGS) entry which is preliminary data.</text>
</comment>
<evidence type="ECO:0000256" key="1">
    <source>
        <dbReference type="SAM" id="Coils"/>
    </source>
</evidence>
<evidence type="ECO:0000313" key="3">
    <source>
        <dbReference type="Proteomes" id="UP000193785"/>
    </source>
</evidence>
<reference evidence="2 3" key="1">
    <citation type="journal article" date="2017" name="Antonie Van Leeuwenhoek">
        <title>Phylogenomic resolution of the bacterial genus Pantoea and its relationship with Erwinia and Tatumella.</title>
        <authorList>
            <person name="Palmer M."/>
            <person name="Steenkamp E.T."/>
            <person name="Coetzee M.P."/>
            <person name="Chan W.Y."/>
            <person name="van Zyl E."/>
            <person name="De Maayer P."/>
            <person name="Coutinho T.A."/>
            <person name="Blom J."/>
            <person name="Smits T.H."/>
            <person name="Duffy B."/>
            <person name="Venter S.N."/>
        </authorList>
    </citation>
    <scope>NUCLEOTIDE SEQUENCE [LARGE SCALE GENOMIC DNA]</scope>
    <source>
        <strain evidence="2 3">LMG 5345</strain>
    </source>
</reference>
<evidence type="ECO:0000313" key="2">
    <source>
        <dbReference type="EMBL" id="ORN01636.1"/>
    </source>
</evidence>
<keyword evidence="1" id="KW-0175">Coiled coil</keyword>
<accession>A0ABX3UW40</accession>
<dbReference type="Pfam" id="PF03245">
    <property type="entry name" value="Phage_lysis"/>
    <property type="match status" value="1"/>
</dbReference>
<gene>
    <name evidence="2" type="ORF">HA46_05395</name>
</gene>
<protein>
    <submittedName>
        <fullName evidence="2">Lysis protein</fullName>
    </submittedName>
</protein>
<feature type="coiled-coil region" evidence="1">
    <location>
        <begin position="59"/>
        <end position="86"/>
    </location>
</feature>
<proteinExistence type="inferred from homology"/>
<dbReference type="Proteomes" id="UP000193785">
    <property type="component" value="Unassembled WGS sequence"/>
</dbReference>
<name>A0ABX3UW40_9GAMM</name>
<keyword evidence="3" id="KW-1185">Reference proteome</keyword>
<dbReference type="EMBL" id="MLJJ01000007">
    <property type="protein sequence ID" value="ORN01636.1"/>
    <property type="molecule type" value="Genomic_DNA"/>
</dbReference>
<dbReference type="RefSeq" id="WP_084882694.1">
    <property type="nucleotide sequence ID" value="NZ_CABMKO010000002.1"/>
</dbReference>
<dbReference type="GeneID" id="78696670"/>
<organism evidence="2 3">
    <name type="scientific">Pantoea septica</name>
    <dbReference type="NCBI Taxonomy" id="472695"/>
    <lineage>
        <taxon>Bacteria</taxon>
        <taxon>Pseudomonadati</taxon>
        <taxon>Pseudomonadota</taxon>
        <taxon>Gammaproteobacteria</taxon>
        <taxon>Enterobacterales</taxon>
        <taxon>Erwiniaceae</taxon>
        <taxon>Pantoea</taxon>
    </lineage>
</organism>
<sequence length="147" mass="16320">MTFSWRTLIIGLLLVALIVVCRVAILYHGKYVTADSLATERQQTIDDMQVRQRDVAALDAKYTKELANAQATIDQLERDVASGKRRLQLNATCTKQSATGAAGMDDAASPGLTDTAERDYFILRSRIELAGKQIAGLQQYIREQCLR</sequence>
<dbReference type="HAMAP" id="MF_04137">
    <property type="entry name" value="I_SPANIN_LAMBDA"/>
    <property type="match status" value="1"/>
</dbReference>
<dbReference type="InterPro" id="IPR004929">
    <property type="entry name" value="I-spanin"/>
</dbReference>